<accession>A0A7W5YR90</accession>
<evidence type="ECO:0000256" key="10">
    <source>
        <dbReference type="SAM" id="Phobius"/>
    </source>
</evidence>
<dbReference type="InterPro" id="IPR003594">
    <property type="entry name" value="HATPase_dom"/>
</dbReference>
<dbReference type="PANTHER" id="PTHR43304">
    <property type="entry name" value="PHYTOCHROME-LIKE PROTEIN CPH1"/>
    <property type="match status" value="1"/>
</dbReference>
<evidence type="ECO:0000313" key="14">
    <source>
        <dbReference type="Proteomes" id="UP000579945"/>
    </source>
</evidence>
<dbReference type="SUPFAM" id="SSF47384">
    <property type="entry name" value="Homodimeric domain of signal transducing histidine kinase"/>
    <property type="match status" value="1"/>
</dbReference>
<dbReference type="PRINTS" id="PR00344">
    <property type="entry name" value="BCTRLSENSOR"/>
</dbReference>
<dbReference type="PANTHER" id="PTHR43304:SF1">
    <property type="entry name" value="PAC DOMAIN-CONTAINING PROTEIN"/>
    <property type="match status" value="1"/>
</dbReference>
<evidence type="ECO:0000256" key="8">
    <source>
        <dbReference type="ARBA" id="ARBA00022989"/>
    </source>
</evidence>
<evidence type="ECO:0000256" key="1">
    <source>
        <dbReference type="ARBA" id="ARBA00000085"/>
    </source>
</evidence>
<evidence type="ECO:0000256" key="9">
    <source>
        <dbReference type="ARBA" id="ARBA00023012"/>
    </source>
</evidence>
<evidence type="ECO:0000256" key="6">
    <source>
        <dbReference type="ARBA" id="ARBA00022692"/>
    </source>
</evidence>
<keyword evidence="14" id="KW-1185">Reference proteome</keyword>
<dbReference type="InterPro" id="IPR004358">
    <property type="entry name" value="Sig_transdc_His_kin-like_C"/>
</dbReference>
<dbReference type="EC" id="2.7.13.3" evidence="3"/>
<feature type="domain" description="HAMP" evidence="12">
    <location>
        <begin position="212"/>
        <end position="264"/>
    </location>
</feature>
<dbReference type="SMART" id="SM00387">
    <property type="entry name" value="HATPase_c"/>
    <property type="match status" value="1"/>
</dbReference>
<evidence type="ECO:0000256" key="5">
    <source>
        <dbReference type="ARBA" id="ARBA00022679"/>
    </source>
</evidence>
<dbReference type="SUPFAM" id="SSF158472">
    <property type="entry name" value="HAMP domain-like"/>
    <property type="match status" value="1"/>
</dbReference>
<dbReference type="InterPro" id="IPR003660">
    <property type="entry name" value="HAMP_dom"/>
</dbReference>
<keyword evidence="10" id="KW-0472">Membrane</keyword>
<dbReference type="GO" id="GO:0005886">
    <property type="term" value="C:plasma membrane"/>
    <property type="evidence" value="ECO:0007669"/>
    <property type="project" value="UniProtKB-SubCell"/>
</dbReference>
<keyword evidence="9" id="KW-0902">Two-component regulatory system</keyword>
<evidence type="ECO:0000259" key="12">
    <source>
        <dbReference type="PROSITE" id="PS50885"/>
    </source>
</evidence>
<dbReference type="Gene3D" id="3.30.565.10">
    <property type="entry name" value="Histidine kinase-like ATPase, C-terminal domain"/>
    <property type="match status" value="1"/>
</dbReference>
<feature type="domain" description="Histidine kinase" evidence="11">
    <location>
        <begin position="286"/>
        <end position="502"/>
    </location>
</feature>
<dbReference type="Gene3D" id="1.10.287.130">
    <property type="match status" value="1"/>
</dbReference>
<name>A0A7W5YR90_9ACTN</name>
<dbReference type="AlphaFoldDB" id="A0A7W5YR90"/>
<protein>
    <recommendedName>
        <fullName evidence="3">histidine kinase</fullName>
        <ecNumber evidence="3">2.7.13.3</ecNumber>
    </recommendedName>
</protein>
<feature type="transmembrane region" description="Helical" evidence="10">
    <location>
        <begin position="24"/>
        <end position="48"/>
    </location>
</feature>
<dbReference type="InterPro" id="IPR036097">
    <property type="entry name" value="HisK_dim/P_sf"/>
</dbReference>
<sequence>MARPRPLPPPNPPTGYGRLPIGRWFMFAGIVGLLVLVAGATLTTGTLARLSEARHEVIDVVDPAALATLDLSVALAAQEGAVRSFGLTSDRQYLSAYRQARADEDRAVDRVAGLVPGHRLEAIRRASAAWRAQYAEPVLEGAALTRENAKVNSVRFGEVRAALNIQRTHLESLHASRSQQLEQRAGSFTFALGLLAAVLVGVLILLGVIVRHVVLRPVAELTSQVRAVAQGDFDRSLKVDRPAELSELSGHIDAMRRRILAQWRASEEQAQELRRSNGELEQFAYVASHDLQEPLRKVASFTQMLEQRYGDQLDDKAKQYITFAVDGAKRMQLLINDLLDFSRVGRVGAEKVPLDSALPLADALHNLAVRVEESGADVSHGPLPEVVGNRTQLTQLFQNLISNAIKFRADEPPTVRIEARETGDDMWEFSCLDNGIGIEEKYADKVFLIFQRLHTRDRYPGTGIGLALCRKIVEYHGGRIWLDSQEREGHGTTVRWTLPGRSHG</sequence>
<dbReference type="SMART" id="SM00388">
    <property type="entry name" value="HisKA"/>
    <property type="match status" value="1"/>
</dbReference>
<dbReference type="RefSeq" id="WP_183655470.1">
    <property type="nucleotide sequence ID" value="NZ_JACIBV010000001.1"/>
</dbReference>
<feature type="transmembrane region" description="Helical" evidence="10">
    <location>
        <begin position="187"/>
        <end position="210"/>
    </location>
</feature>
<keyword evidence="6 10" id="KW-0812">Transmembrane</keyword>
<proteinExistence type="predicted"/>
<evidence type="ECO:0000313" key="13">
    <source>
        <dbReference type="EMBL" id="MBB3730582.1"/>
    </source>
</evidence>
<dbReference type="PROSITE" id="PS50109">
    <property type="entry name" value="HIS_KIN"/>
    <property type="match status" value="1"/>
</dbReference>
<gene>
    <name evidence="13" type="ORF">FHR33_006442</name>
</gene>
<evidence type="ECO:0000259" key="11">
    <source>
        <dbReference type="PROSITE" id="PS50109"/>
    </source>
</evidence>
<dbReference type="InterPro" id="IPR003661">
    <property type="entry name" value="HisK_dim/P_dom"/>
</dbReference>
<keyword evidence="7 13" id="KW-0418">Kinase</keyword>
<dbReference type="InterPro" id="IPR036890">
    <property type="entry name" value="HATPase_C_sf"/>
</dbReference>
<dbReference type="InterPro" id="IPR007891">
    <property type="entry name" value="CHASE3"/>
</dbReference>
<dbReference type="SMART" id="SM00304">
    <property type="entry name" value="HAMP"/>
    <property type="match status" value="1"/>
</dbReference>
<keyword evidence="5" id="KW-0808">Transferase</keyword>
<evidence type="ECO:0000256" key="7">
    <source>
        <dbReference type="ARBA" id="ARBA00022777"/>
    </source>
</evidence>
<keyword evidence="8 10" id="KW-1133">Transmembrane helix</keyword>
<dbReference type="Proteomes" id="UP000579945">
    <property type="component" value="Unassembled WGS sequence"/>
</dbReference>
<dbReference type="InterPro" id="IPR052162">
    <property type="entry name" value="Sensor_kinase/Photoreceptor"/>
</dbReference>
<dbReference type="Pfam" id="PF00512">
    <property type="entry name" value="HisKA"/>
    <property type="match status" value="1"/>
</dbReference>
<dbReference type="GeneID" id="95392719"/>
<comment type="catalytic activity">
    <reaction evidence="1">
        <text>ATP + protein L-histidine = ADP + protein N-phospho-L-histidine.</text>
        <dbReference type="EC" id="2.7.13.3"/>
    </reaction>
</comment>
<dbReference type="Pfam" id="PF00672">
    <property type="entry name" value="HAMP"/>
    <property type="match status" value="1"/>
</dbReference>
<dbReference type="CDD" id="cd00082">
    <property type="entry name" value="HisKA"/>
    <property type="match status" value="1"/>
</dbReference>
<dbReference type="Gene3D" id="6.10.340.10">
    <property type="match status" value="1"/>
</dbReference>
<evidence type="ECO:0000256" key="2">
    <source>
        <dbReference type="ARBA" id="ARBA00004236"/>
    </source>
</evidence>
<dbReference type="PROSITE" id="PS50885">
    <property type="entry name" value="HAMP"/>
    <property type="match status" value="1"/>
</dbReference>
<evidence type="ECO:0000256" key="3">
    <source>
        <dbReference type="ARBA" id="ARBA00012438"/>
    </source>
</evidence>
<organism evidence="13 14">
    <name type="scientific">Nonomuraea dietziae</name>
    <dbReference type="NCBI Taxonomy" id="65515"/>
    <lineage>
        <taxon>Bacteria</taxon>
        <taxon>Bacillati</taxon>
        <taxon>Actinomycetota</taxon>
        <taxon>Actinomycetes</taxon>
        <taxon>Streptosporangiales</taxon>
        <taxon>Streptosporangiaceae</taxon>
        <taxon>Nonomuraea</taxon>
    </lineage>
</organism>
<dbReference type="Pfam" id="PF02518">
    <property type="entry name" value="HATPase_c"/>
    <property type="match status" value="1"/>
</dbReference>
<evidence type="ECO:0000256" key="4">
    <source>
        <dbReference type="ARBA" id="ARBA00022553"/>
    </source>
</evidence>
<dbReference type="CDD" id="cd06225">
    <property type="entry name" value="HAMP"/>
    <property type="match status" value="1"/>
</dbReference>
<dbReference type="SUPFAM" id="SSF55874">
    <property type="entry name" value="ATPase domain of HSP90 chaperone/DNA topoisomerase II/histidine kinase"/>
    <property type="match status" value="1"/>
</dbReference>
<dbReference type="InterPro" id="IPR005467">
    <property type="entry name" value="His_kinase_dom"/>
</dbReference>
<comment type="subcellular location">
    <subcellularLocation>
        <location evidence="2">Cell membrane</location>
    </subcellularLocation>
</comment>
<dbReference type="GO" id="GO:0000155">
    <property type="term" value="F:phosphorelay sensor kinase activity"/>
    <property type="evidence" value="ECO:0007669"/>
    <property type="project" value="InterPro"/>
</dbReference>
<reference evidence="13 14" key="1">
    <citation type="submission" date="2020-08" db="EMBL/GenBank/DDBJ databases">
        <title>Sequencing the genomes of 1000 actinobacteria strains.</title>
        <authorList>
            <person name="Klenk H.-P."/>
        </authorList>
    </citation>
    <scope>NUCLEOTIDE SEQUENCE [LARGE SCALE GENOMIC DNA]</scope>
    <source>
        <strain evidence="13 14">DSM 44320</strain>
    </source>
</reference>
<keyword evidence="4" id="KW-0597">Phosphoprotein</keyword>
<comment type="caution">
    <text evidence="13">The sequence shown here is derived from an EMBL/GenBank/DDBJ whole genome shotgun (WGS) entry which is preliminary data.</text>
</comment>
<dbReference type="EMBL" id="JACIBV010000001">
    <property type="protein sequence ID" value="MBB3730582.1"/>
    <property type="molecule type" value="Genomic_DNA"/>
</dbReference>
<dbReference type="Pfam" id="PF05227">
    <property type="entry name" value="CHASE3"/>
    <property type="match status" value="1"/>
</dbReference>